<dbReference type="EMBL" id="FMSV02000086">
    <property type="protein sequence ID" value="SEH04713.1"/>
    <property type="molecule type" value="Genomic_DNA"/>
</dbReference>
<evidence type="ECO:0000313" key="1">
    <source>
        <dbReference type="EMBL" id="SEH04713.1"/>
    </source>
</evidence>
<name>A0A1H6F577_9GAMM</name>
<accession>A0A1H6F577</accession>
<keyword evidence="2" id="KW-1185">Reference proteome</keyword>
<sequence length="80" mass="9038">MLAAKAIETAKQLKPNKAKVAFQACWPLRLLKQIDFRQCFNDALFQACWPLRLLKPDLLAQLQLRLTVSGMLAAKAIETL</sequence>
<protein>
    <submittedName>
        <fullName evidence="1">Uncharacterized protein</fullName>
    </submittedName>
</protein>
<proteinExistence type="predicted"/>
<evidence type="ECO:0000313" key="2">
    <source>
        <dbReference type="Proteomes" id="UP000236724"/>
    </source>
</evidence>
<gene>
    <name evidence="1" type="ORF">MBHS_00562</name>
</gene>
<reference evidence="1 2" key="1">
    <citation type="submission" date="2016-10" db="EMBL/GenBank/DDBJ databases">
        <authorList>
            <person name="de Groot N.N."/>
        </authorList>
    </citation>
    <scope>NUCLEOTIDE SEQUENCE [LARGE SCALE GENOMIC DNA]</scope>
    <source>
        <strain evidence="1">MBHS1</strain>
    </source>
</reference>
<dbReference type="AlphaFoldDB" id="A0A1H6F577"/>
<organism evidence="1 2">
    <name type="scientific">Candidatus Venteria ishoeyi</name>
    <dbReference type="NCBI Taxonomy" id="1899563"/>
    <lineage>
        <taxon>Bacteria</taxon>
        <taxon>Pseudomonadati</taxon>
        <taxon>Pseudomonadota</taxon>
        <taxon>Gammaproteobacteria</taxon>
        <taxon>Thiotrichales</taxon>
        <taxon>Thiotrichaceae</taxon>
        <taxon>Venteria</taxon>
    </lineage>
</organism>
<dbReference type="Proteomes" id="UP000236724">
    <property type="component" value="Unassembled WGS sequence"/>
</dbReference>